<gene>
    <name evidence="12" type="ORF">CLG96_16225</name>
</gene>
<evidence type="ECO:0000259" key="11">
    <source>
        <dbReference type="Pfam" id="PF07715"/>
    </source>
</evidence>
<dbReference type="Gene3D" id="2.170.130.10">
    <property type="entry name" value="TonB-dependent receptor, plug domain"/>
    <property type="match status" value="1"/>
</dbReference>
<keyword evidence="12" id="KW-0675">Receptor</keyword>
<keyword evidence="13" id="KW-1185">Reference proteome</keyword>
<dbReference type="InterPro" id="IPR039426">
    <property type="entry name" value="TonB-dep_rcpt-like"/>
</dbReference>
<evidence type="ECO:0000256" key="6">
    <source>
        <dbReference type="ARBA" id="ARBA00023136"/>
    </source>
</evidence>
<keyword evidence="6 8" id="KW-0472">Membrane</keyword>
<dbReference type="InterPro" id="IPR012910">
    <property type="entry name" value="Plug_dom"/>
</dbReference>
<dbReference type="Proteomes" id="UP000244162">
    <property type="component" value="Unassembled WGS sequence"/>
</dbReference>
<evidence type="ECO:0000256" key="1">
    <source>
        <dbReference type="ARBA" id="ARBA00004571"/>
    </source>
</evidence>
<dbReference type="InterPro" id="IPR037066">
    <property type="entry name" value="Plug_dom_sf"/>
</dbReference>
<evidence type="ECO:0000313" key="13">
    <source>
        <dbReference type="Proteomes" id="UP000244162"/>
    </source>
</evidence>
<dbReference type="Pfam" id="PF07715">
    <property type="entry name" value="Plug"/>
    <property type="match status" value="1"/>
</dbReference>
<keyword evidence="3 8" id="KW-1134">Transmembrane beta strand</keyword>
<dbReference type="InterPro" id="IPR036942">
    <property type="entry name" value="Beta-barrel_TonB_sf"/>
</dbReference>
<evidence type="ECO:0000259" key="10">
    <source>
        <dbReference type="Pfam" id="PF00593"/>
    </source>
</evidence>
<dbReference type="PANTHER" id="PTHR47234">
    <property type="match status" value="1"/>
</dbReference>
<evidence type="ECO:0000256" key="2">
    <source>
        <dbReference type="ARBA" id="ARBA00022448"/>
    </source>
</evidence>
<feature type="domain" description="TonB-dependent receptor plug" evidence="11">
    <location>
        <begin position="138"/>
        <end position="249"/>
    </location>
</feature>
<dbReference type="OrthoDB" id="7051241at2"/>
<evidence type="ECO:0000256" key="5">
    <source>
        <dbReference type="ARBA" id="ARBA00023077"/>
    </source>
</evidence>
<evidence type="ECO:0000256" key="4">
    <source>
        <dbReference type="ARBA" id="ARBA00022692"/>
    </source>
</evidence>
<dbReference type="GO" id="GO:0009279">
    <property type="term" value="C:cell outer membrane"/>
    <property type="evidence" value="ECO:0007669"/>
    <property type="project" value="UniProtKB-SubCell"/>
</dbReference>
<evidence type="ECO:0000256" key="7">
    <source>
        <dbReference type="ARBA" id="ARBA00023237"/>
    </source>
</evidence>
<dbReference type="InterPro" id="IPR000531">
    <property type="entry name" value="Beta-barrel_TonB"/>
</dbReference>
<dbReference type="AlphaFoldDB" id="A0A2T5FUN2"/>
<evidence type="ECO:0000313" key="12">
    <source>
        <dbReference type="EMBL" id="PTQ08239.1"/>
    </source>
</evidence>
<dbReference type="Pfam" id="PF00593">
    <property type="entry name" value="TonB_dep_Rec_b-barrel"/>
    <property type="match status" value="1"/>
</dbReference>
<accession>A0A2T5FUN2</accession>
<protein>
    <submittedName>
        <fullName evidence="12">TonB-dependent receptor</fullName>
    </submittedName>
</protein>
<comment type="subcellular location">
    <subcellularLocation>
        <location evidence="1 8">Cell outer membrane</location>
        <topology evidence="1 8">Multi-pass membrane protein</topology>
    </subcellularLocation>
</comment>
<feature type="domain" description="TonB-dependent receptor-like beta-barrel" evidence="10">
    <location>
        <begin position="471"/>
        <end position="1043"/>
    </location>
</feature>
<evidence type="ECO:0000256" key="3">
    <source>
        <dbReference type="ARBA" id="ARBA00022452"/>
    </source>
</evidence>
<evidence type="ECO:0000256" key="8">
    <source>
        <dbReference type="PROSITE-ProRule" id="PRU01360"/>
    </source>
</evidence>
<sequence>MRRSNSSSTACFTGRRWPPPADRCFSIRMMGSEPKGSGPFLFSCRRGEGSRKGCVFRMGARSNAAISGDLNMTSRPAFRWLLAGSCAYGALTATLASAQTVPAEANPSATAAEPAAEPSGEIVITGSRIARPDYVANSPIVSLSQDAFQNSGRVTMEKALSELPQFTGSFGQGNGGSTSTGLNGGQAYASLRGLGSKRTLLLLDGRRLQPSNPDGSVDLNIIPEALIENIEVITGGASTTYGSDATAGVVNFRLKRSFEGVELSGQYGLSDYGDGDSTRITGTVGGEFADGRGSAVLSLDYTKRDRALQNERDYYVFRSTTPGLSTIPQGTALFGANLPTLAAVNNVFVGSYGTRPLTGNAAGRYTGQIGFNSDQTLFSTAGVPVLNFRDPETDDAYIVNSGTNSQQVNFGYTGSSLQSDLNRYSVFGKVDYDVTDAIKTFAQFSYTSYDSLGISNPTLASNVYGLSVPVTNPYISPAFQSILASRPNPGAPVTFYKAFNILGPRFQRYEYDVYQLTAGASGKLGIHDWTWDLYGSISRAKFANEQTGGASASAVARLLNSPTGGTEYCAGGFNPFGNLTPSQDCINYISRRTLNTNELKQRTVEGGIQGGLFELPAGEVRFAAGADYRYNNYGFTPDTQLSQPDGTSDILGYSVLRAANGSVDTSELYAELLVPVLKDLPLVQEFNLDLGYRYSDYSSIGGVHTYKADFDWRVFEPLRLRGGYNRAIRAPSVGELYAPVSTGSVAIGNPSATTTNGDPCDVRSSYRRGANAAQVRALCLAQGIPTAIIDSYQLGTAQVFALTGGNPDLEEEKADTYSVGAVIQSPLQNPVFRRMSLSVDFYKIKVADAVGPLSIARGIQFCFNSGDNNPTYDPNNYYCSLLTRNTSNGVPVNPVQPLLNLGRFDVSGIDMQFDWRFDLADIGIGSDSGTLALNTAVSYLDSFKIQSLPGAPIYDYAGSIGTGVESTAGTAHPRWKAITSATYSFGPASIGLRWRYIDKMIASARVVTPTSTTRGVKAYNVFDLNARVDLPAETELRVGVTNLFNREPPQVGDEQGNFDAQNYDVIGRYFFVGITKSF</sequence>
<keyword evidence="2 8" id="KW-0813">Transport</keyword>
<evidence type="ECO:0000256" key="9">
    <source>
        <dbReference type="RuleBase" id="RU003357"/>
    </source>
</evidence>
<comment type="similarity">
    <text evidence="8 9">Belongs to the TonB-dependent receptor family.</text>
</comment>
<dbReference type="Gene3D" id="2.40.170.20">
    <property type="entry name" value="TonB-dependent receptor, beta-barrel domain"/>
    <property type="match status" value="1"/>
</dbReference>
<dbReference type="PROSITE" id="PS52016">
    <property type="entry name" value="TONB_DEPENDENT_REC_3"/>
    <property type="match status" value="1"/>
</dbReference>
<name>A0A2T5FUN2_9SPHN</name>
<dbReference type="EMBL" id="NWBU01000016">
    <property type="protein sequence ID" value="PTQ08239.1"/>
    <property type="molecule type" value="Genomic_DNA"/>
</dbReference>
<organism evidence="12 13">
    <name type="scientific">Sphingomonas oleivorans</name>
    <dbReference type="NCBI Taxonomy" id="1735121"/>
    <lineage>
        <taxon>Bacteria</taxon>
        <taxon>Pseudomonadati</taxon>
        <taxon>Pseudomonadota</taxon>
        <taxon>Alphaproteobacteria</taxon>
        <taxon>Sphingomonadales</taxon>
        <taxon>Sphingomonadaceae</taxon>
        <taxon>Sphingomonas</taxon>
    </lineage>
</organism>
<keyword evidence="7 8" id="KW-0998">Cell outer membrane</keyword>
<proteinExistence type="inferred from homology"/>
<dbReference type="PANTHER" id="PTHR47234:SF2">
    <property type="entry name" value="TONB-DEPENDENT RECEPTOR"/>
    <property type="match status" value="1"/>
</dbReference>
<dbReference type="SUPFAM" id="SSF56935">
    <property type="entry name" value="Porins"/>
    <property type="match status" value="1"/>
</dbReference>
<keyword evidence="5 9" id="KW-0798">TonB box</keyword>
<reference evidence="12 13" key="1">
    <citation type="submission" date="2017-09" db="EMBL/GenBank/DDBJ databases">
        <title>Sphingomonas panjinensis sp.nov., isolated from oil-contaminated soil.</title>
        <authorList>
            <person name="Wang L."/>
            <person name="Chen L."/>
        </authorList>
    </citation>
    <scope>NUCLEOTIDE SEQUENCE [LARGE SCALE GENOMIC DNA]</scope>
    <source>
        <strain evidence="12 13">FW-11</strain>
    </source>
</reference>
<comment type="caution">
    <text evidence="12">The sequence shown here is derived from an EMBL/GenBank/DDBJ whole genome shotgun (WGS) entry which is preliminary data.</text>
</comment>
<keyword evidence="4 8" id="KW-0812">Transmembrane</keyword>